<organism evidence="1 2">
    <name type="scientific">Sphagnum jensenii</name>
    <dbReference type="NCBI Taxonomy" id="128206"/>
    <lineage>
        <taxon>Eukaryota</taxon>
        <taxon>Viridiplantae</taxon>
        <taxon>Streptophyta</taxon>
        <taxon>Embryophyta</taxon>
        <taxon>Bryophyta</taxon>
        <taxon>Sphagnophytina</taxon>
        <taxon>Sphagnopsida</taxon>
        <taxon>Sphagnales</taxon>
        <taxon>Sphagnaceae</taxon>
        <taxon>Sphagnum</taxon>
    </lineage>
</organism>
<name>A0ABP0WNI5_9BRYO</name>
<evidence type="ECO:0000313" key="2">
    <source>
        <dbReference type="Proteomes" id="UP001497444"/>
    </source>
</evidence>
<sequence length="133" mass="13091">MACVSAVSVTVTAFVVPVATQVSGTKSTSLSSGKSLALASSSSPSKSFASKLNVTNKSRVTMSASQKEQNIAGLTGLALLAAAVVPEIAEAAQPGVSASLKNLLFSVVAGGVVLVAIGGAVAGVSTFDPVKRR</sequence>
<dbReference type="InterPro" id="IPR009518">
    <property type="entry name" value="PSII_PsbX"/>
</dbReference>
<evidence type="ECO:0000313" key="1">
    <source>
        <dbReference type="EMBL" id="CAK9268431.1"/>
    </source>
</evidence>
<dbReference type="Proteomes" id="UP001497444">
    <property type="component" value="Chromosome 2"/>
</dbReference>
<keyword evidence="2" id="KW-1185">Reference proteome</keyword>
<dbReference type="Gene3D" id="1.20.5.510">
    <property type="entry name" value="Single helix bin"/>
    <property type="match status" value="1"/>
</dbReference>
<proteinExistence type="predicted"/>
<gene>
    <name evidence="1" type="ORF">CSSPJE1EN1_LOCUS13909</name>
</gene>
<reference evidence="1 2" key="1">
    <citation type="submission" date="2024-02" db="EMBL/GenBank/DDBJ databases">
        <authorList>
            <consortium name="ELIXIR-Norway"/>
            <consortium name="Elixir Norway"/>
        </authorList>
    </citation>
    <scope>NUCLEOTIDE SEQUENCE [LARGE SCALE GENOMIC DNA]</scope>
</reference>
<dbReference type="EMBL" id="OZ020097">
    <property type="protein sequence ID" value="CAK9268431.1"/>
    <property type="molecule type" value="Genomic_DNA"/>
</dbReference>
<dbReference type="PANTHER" id="PTHR34455:SF1">
    <property type="entry name" value="OS07G0673550 PROTEIN"/>
    <property type="match status" value="1"/>
</dbReference>
<dbReference type="Pfam" id="PF06596">
    <property type="entry name" value="PsbX"/>
    <property type="match status" value="1"/>
</dbReference>
<accession>A0ABP0WNI5</accession>
<dbReference type="PANTHER" id="PTHR34455">
    <property type="entry name" value="OS07G0673550 PROTEIN"/>
    <property type="match status" value="1"/>
</dbReference>
<protein>
    <submittedName>
        <fullName evidence="1">Uncharacterized protein</fullName>
    </submittedName>
</protein>